<organism evidence="2">
    <name type="scientific">Sesamum angustifolium</name>
    <dbReference type="NCBI Taxonomy" id="2727405"/>
    <lineage>
        <taxon>Eukaryota</taxon>
        <taxon>Viridiplantae</taxon>
        <taxon>Streptophyta</taxon>
        <taxon>Embryophyta</taxon>
        <taxon>Tracheophyta</taxon>
        <taxon>Spermatophyta</taxon>
        <taxon>Magnoliopsida</taxon>
        <taxon>eudicotyledons</taxon>
        <taxon>Gunneridae</taxon>
        <taxon>Pentapetalae</taxon>
        <taxon>asterids</taxon>
        <taxon>lamiids</taxon>
        <taxon>Lamiales</taxon>
        <taxon>Pedaliaceae</taxon>
        <taxon>Sesamum</taxon>
    </lineage>
</organism>
<sequence length="84" mass="9372">MGRLLFSATLLSLIFNFSLFPEVDSTTFKIVNKCRPHDMARNTDGRRQAITQSHRLCSPEWKIQNSSGTQVLVGSVVGSNPLLH</sequence>
<gene>
    <name evidence="2" type="ORF">Sangu_0662800</name>
</gene>
<feature type="signal peptide" evidence="1">
    <location>
        <begin position="1"/>
        <end position="25"/>
    </location>
</feature>
<accession>A0AAW2QCS2</accession>
<feature type="chain" id="PRO_5043688436" description="Secreted protein" evidence="1">
    <location>
        <begin position="26"/>
        <end position="84"/>
    </location>
</feature>
<evidence type="ECO:0008006" key="3">
    <source>
        <dbReference type="Google" id="ProtNLM"/>
    </source>
</evidence>
<evidence type="ECO:0000313" key="2">
    <source>
        <dbReference type="EMBL" id="KAL0365652.1"/>
    </source>
</evidence>
<reference evidence="2" key="2">
    <citation type="journal article" date="2024" name="Plant">
        <title>Genomic evolution and insights into agronomic trait innovations of Sesamum species.</title>
        <authorList>
            <person name="Miao H."/>
            <person name="Wang L."/>
            <person name="Qu L."/>
            <person name="Liu H."/>
            <person name="Sun Y."/>
            <person name="Le M."/>
            <person name="Wang Q."/>
            <person name="Wei S."/>
            <person name="Zheng Y."/>
            <person name="Lin W."/>
            <person name="Duan Y."/>
            <person name="Cao H."/>
            <person name="Xiong S."/>
            <person name="Wang X."/>
            <person name="Wei L."/>
            <person name="Li C."/>
            <person name="Ma Q."/>
            <person name="Ju M."/>
            <person name="Zhao R."/>
            <person name="Li G."/>
            <person name="Mu C."/>
            <person name="Tian Q."/>
            <person name="Mei H."/>
            <person name="Zhang T."/>
            <person name="Gao T."/>
            <person name="Zhang H."/>
        </authorList>
    </citation>
    <scope>NUCLEOTIDE SEQUENCE</scope>
    <source>
        <strain evidence="2">G01</strain>
    </source>
</reference>
<proteinExistence type="predicted"/>
<reference evidence="2" key="1">
    <citation type="submission" date="2020-06" db="EMBL/GenBank/DDBJ databases">
        <authorList>
            <person name="Li T."/>
            <person name="Hu X."/>
            <person name="Zhang T."/>
            <person name="Song X."/>
            <person name="Zhang H."/>
            <person name="Dai N."/>
            <person name="Sheng W."/>
            <person name="Hou X."/>
            <person name="Wei L."/>
        </authorList>
    </citation>
    <scope>NUCLEOTIDE SEQUENCE</scope>
    <source>
        <strain evidence="2">G01</strain>
        <tissue evidence="2">Leaf</tissue>
    </source>
</reference>
<dbReference type="AlphaFoldDB" id="A0AAW2QCS2"/>
<protein>
    <recommendedName>
        <fullName evidence="3">Secreted protein</fullName>
    </recommendedName>
</protein>
<keyword evidence="1" id="KW-0732">Signal</keyword>
<evidence type="ECO:0000256" key="1">
    <source>
        <dbReference type="SAM" id="SignalP"/>
    </source>
</evidence>
<dbReference type="EMBL" id="JACGWK010000003">
    <property type="protein sequence ID" value="KAL0365652.1"/>
    <property type="molecule type" value="Genomic_DNA"/>
</dbReference>
<name>A0AAW2QCS2_9LAMI</name>
<comment type="caution">
    <text evidence="2">The sequence shown here is derived from an EMBL/GenBank/DDBJ whole genome shotgun (WGS) entry which is preliminary data.</text>
</comment>